<dbReference type="AlphaFoldDB" id="A0A2G9YJH3"/>
<dbReference type="Pfam" id="PF17179">
    <property type="entry name" value="Fer4_22"/>
    <property type="match status" value="1"/>
</dbReference>
<keyword evidence="1" id="KW-0479">Metal-binding</keyword>
<organism evidence="5 6">
    <name type="scientific">Candidatus Sherwoodlollariibacterium unditelluris</name>
    <dbReference type="NCBI Taxonomy" id="1974757"/>
    <lineage>
        <taxon>Bacteria</taxon>
        <taxon>Pseudomonadati</taxon>
        <taxon>Candidatus Omnitrophota</taxon>
        <taxon>Candidatus Sherwoodlollariibacterium</taxon>
    </lineage>
</organism>
<evidence type="ECO:0000256" key="2">
    <source>
        <dbReference type="ARBA" id="ARBA00023004"/>
    </source>
</evidence>
<sequence length="376" mass="43116">METYFLKNEDISKFYERINQEYDLYLPVKVKNPLKAASDSKANLPTDDYSLKKYAQESKEDFVFNDYRCIEPIKTFLTQYKEEVCNYFEESDKKGKEGRPAALCGIKNCDLFSLKVQDYVFLEGTESDPVYKARREGALIISGDCPHFKETCFCRAFDINPYPSDGFDFNFSPLNNGYLVDAASDKAKVIISSLRNVLASATLGQISGRAGKRELMLRRLDEHLIQYKIPKKERLQDIILSGYDSPIWQEQMRTCVECGGCVFMCATCHCFLLTDEAANNNAKRLRLWDGCMFNNFTRVASGANPLKLRYMRLRNRYLKKFDFFITNLGEQACCGCGRCIDVCPGKIDIRYILRRLDESRTFSENKDVGNNIKGAG</sequence>
<keyword evidence="3" id="KW-0411">Iron-sulfur</keyword>
<evidence type="ECO:0000259" key="4">
    <source>
        <dbReference type="PROSITE" id="PS51379"/>
    </source>
</evidence>
<dbReference type="InterPro" id="IPR017900">
    <property type="entry name" value="4Fe4S_Fe_S_CS"/>
</dbReference>
<name>A0A2G9YJH3_9BACT</name>
<dbReference type="InterPro" id="IPR017896">
    <property type="entry name" value="4Fe4S_Fe-S-bd"/>
</dbReference>
<dbReference type="SUPFAM" id="SSF46548">
    <property type="entry name" value="alpha-helical ferredoxin"/>
    <property type="match status" value="1"/>
</dbReference>
<dbReference type="GO" id="GO:0051536">
    <property type="term" value="F:iron-sulfur cluster binding"/>
    <property type="evidence" value="ECO:0007669"/>
    <property type="project" value="UniProtKB-KW"/>
</dbReference>
<keyword evidence="2" id="KW-0408">Iron</keyword>
<dbReference type="EMBL" id="PCRK01000074">
    <property type="protein sequence ID" value="PIP19375.1"/>
    <property type="molecule type" value="Genomic_DNA"/>
</dbReference>
<evidence type="ECO:0000256" key="1">
    <source>
        <dbReference type="ARBA" id="ARBA00022723"/>
    </source>
</evidence>
<gene>
    <name evidence="5" type="ORF">COX41_03250</name>
</gene>
<dbReference type="PANTHER" id="PTHR40447">
    <property type="entry name" value="ANAEROBIC SULFITE REDUCTASE SUBUNIT A"/>
    <property type="match status" value="1"/>
</dbReference>
<dbReference type="Proteomes" id="UP000231292">
    <property type="component" value="Unassembled WGS sequence"/>
</dbReference>
<dbReference type="GO" id="GO:0046872">
    <property type="term" value="F:metal ion binding"/>
    <property type="evidence" value="ECO:0007669"/>
    <property type="project" value="UniProtKB-KW"/>
</dbReference>
<feature type="domain" description="4Fe-4S ferredoxin-type" evidence="4">
    <location>
        <begin position="324"/>
        <end position="352"/>
    </location>
</feature>
<feature type="domain" description="4Fe-4S ferredoxin-type" evidence="4">
    <location>
        <begin position="244"/>
        <end position="276"/>
    </location>
</feature>
<dbReference type="PANTHER" id="PTHR40447:SF1">
    <property type="entry name" value="ANAEROBIC SULFITE REDUCTASE SUBUNIT A"/>
    <property type="match status" value="1"/>
</dbReference>
<protein>
    <recommendedName>
        <fullName evidence="4">4Fe-4S ferredoxin-type domain-containing protein</fullName>
    </recommendedName>
</protein>
<reference evidence="5 6" key="1">
    <citation type="submission" date="2017-09" db="EMBL/GenBank/DDBJ databases">
        <title>Depth-based differentiation of microbial function through sediment-hosted aquifers and enrichment of novel symbionts in the deep terrestrial subsurface.</title>
        <authorList>
            <person name="Probst A.J."/>
            <person name="Ladd B."/>
            <person name="Jarett J.K."/>
            <person name="Geller-Mcgrath D.E."/>
            <person name="Sieber C.M."/>
            <person name="Emerson J.B."/>
            <person name="Anantharaman K."/>
            <person name="Thomas B.C."/>
            <person name="Malmstrom R."/>
            <person name="Stieglmeier M."/>
            <person name="Klingl A."/>
            <person name="Woyke T."/>
            <person name="Ryan C.M."/>
            <person name="Banfield J.F."/>
        </authorList>
    </citation>
    <scope>NUCLEOTIDE SEQUENCE [LARGE SCALE GENOMIC DNA]</scope>
    <source>
        <strain evidence="5">CG23_combo_of_CG06-09_8_20_14_all_41_10</strain>
    </source>
</reference>
<dbReference type="PROSITE" id="PS51379">
    <property type="entry name" value="4FE4S_FER_2"/>
    <property type="match status" value="2"/>
</dbReference>
<evidence type="ECO:0000256" key="3">
    <source>
        <dbReference type="ARBA" id="ARBA00023014"/>
    </source>
</evidence>
<evidence type="ECO:0000313" key="6">
    <source>
        <dbReference type="Proteomes" id="UP000231292"/>
    </source>
</evidence>
<proteinExistence type="predicted"/>
<evidence type="ECO:0000313" key="5">
    <source>
        <dbReference type="EMBL" id="PIP19375.1"/>
    </source>
</evidence>
<dbReference type="PROSITE" id="PS00198">
    <property type="entry name" value="4FE4S_FER_1"/>
    <property type="match status" value="1"/>
</dbReference>
<accession>A0A2G9YJH3</accession>
<comment type="caution">
    <text evidence="5">The sequence shown here is derived from an EMBL/GenBank/DDBJ whole genome shotgun (WGS) entry which is preliminary data.</text>
</comment>